<protein>
    <submittedName>
        <fullName evidence="9">Cholesterol 24-hydroxylase-like</fullName>
    </submittedName>
</protein>
<evidence type="ECO:0000313" key="8">
    <source>
        <dbReference type="Proteomes" id="UP000085678"/>
    </source>
</evidence>
<dbReference type="GO" id="GO:0006707">
    <property type="term" value="P:cholesterol catabolic process"/>
    <property type="evidence" value="ECO:0007669"/>
    <property type="project" value="InterPro"/>
</dbReference>
<evidence type="ECO:0000256" key="3">
    <source>
        <dbReference type="ARBA" id="ARBA00022617"/>
    </source>
</evidence>
<feature type="non-terminal residue" evidence="9">
    <location>
        <position position="1"/>
    </location>
</feature>
<comment type="cofactor">
    <cofactor evidence="1">
        <name>heme</name>
        <dbReference type="ChEBI" id="CHEBI:30413"/>
    </cofactor>
</comment>
<keyword evidence="7" id="KW-0503">Monooxygenase</keyword>
<evidence type="ECO:0000313" key="9">
    <source>
        <dbReference type="RefSeq" id="XP_013401328.2"/>
    </source>
</evidence>
<dbReference type="SUPFAM" id="SSF48264">
    <property type="entry name" value="Cytochrome P450"/>
    <property type="match status" value="1"/>
</dbReference>
<accession>A0A1S3ITB5</accession>
<keyword evidence="3" id="KW-0349">Heme</keyword>
<comment type="similarity">
    <text evidence="2">Belongs to the cytochrome P450 family.</text>
</comment>
<dbReference type="InterPro" id="IPR039983">
    <property type="entry name" value="CYP46A1"/>
</dbReference>
<dbReference type="OrthoDB" id="6065449at2759"/>
<organism evidence="8 9">
    <name type="scientific">Lingula anatina</name>
    <name type="common">Brachiopod</name>
    <name type="synonym">Lingula unguis</name>
    <dbReference type="NCBI Taxonomy" id="7574"/>
    <lineage>
        <taxon>Eukaryota</taxon>
        <taxon>Metazoa</taxon>
        <taxon>Spiralia</taxon>
        <taxon>Lophotrochozoa</taxon>
        <taxon>Brachiopoda</taxon>
        <taxon>Linguliformea</taxon>
        <taxon>Lingulata</taxon>
        <taxon>Lingulida</taxon>
        <taxon>Linguloidea</taxon>
        <taxon>Lingulidae</taxon>
        <taxon>Lingula</taxon>
    </lineage>
</organism>
<gene>
    <name evidence="9" type="primary">LOC106167164</name>
</gene>
<dbReference type="InterPro" id="IPR036396">
    <property type="entry name" value="Cyt_P450_sf"/>
</dbReference>
<reference evidence="9" key="1">
    <citation type="submission" date="2025-08" db="UniProtKB">
        <authorList>
            <consortium name="RefSeq"/>
        </authorList>
    </citation>
    <scope>IDENTIFICATION</scope>
    <source>
        <tissue evidence="9">Gonads</tissue>
    </source>
</reference>
<keyword evidence="4" id="KW-0479">Metal-binding</keyword>
<name>A0A1S3ITB5_LINAN</name>
<dbReference type="KEGG" id="lak:106167164"/>
<dbReference type="PRINTS" id="PR00464">
    <property type="entry name" value="EP450II"/>
</dbReference>
<dbReference type="Proteomes" id="UP000085678">
    <property type="component" value="Unplaced"/>
</dbReference>
<dbReference type="GO" id="GO:0033781">
    <property type="term" value="F:cholesterol 24-hydroxylase activity"/>
    <property type="evidence" value="ECO:0007669"/>
    <property type="project" value="InterPro"/>
</dbReference>
<dbReference type="GO" id="GO:0005506">
    <property type="term" value="F:iron ion binding"/>
    <property type="evidence" value="ECO:0007669"/>
    <property type="project" value="InterPro"/>
</dbReference>
<evidence type="ECO:0000256" key="6">
    <source>
        <dbReference type="ARBA" id="ARBA00023004"/>
    </source>
</evidence>
<dbReference type="PANTHER" id="PTHR24293:SF0">
    <property type="entry name" value="CYP46A1 PROTEIN-RELATED"/>
    <property type="match status" value="1"/>
</dbReference>
<keyword evidence="5" id="KW-0560">Oxidoreductase</keyword>
<dbReference type="GeneID" id="106167164"/>
<dbReference type="STRING" id="7574.A0A1S3ITB5"/>
<dbReference type="InterPro" id="IPR002402">
    <property type="entry name" value="Cyt_P450_E_grp-II"/>
</dbReference>
<evidence type="ECO:0000256" key="2">
    <source>
        <dbReference type="ARBA" id="ARBA00010617"/>
    </source>
</evidence>
<evidence type="ECO:0000256" key="7">
    <source>
        <dbReference type="ARBA" id="ARBA00023033"/>
    </source>
</evidence>
<sequence length="212" mass="24250">YIGKSGLVTIEHHAEWSKMRALMNPAFQRVALMSLIDQFNLAADSLMEKLSELADGKTMVDMNDMFCRLTLDVIGKVAFDTEIESVHNDTVPFPKAVKTVLEGIEKMFTGMMEEYNIFHYSYHQEVRQAVRLLREEGRKFIEKRKMAMSKGEHSPNDILSYIIKASELDPDLDIEDMLDLVMVFFLAGHETTGNTLSFALRVIADHPDVMQR</sequence>
<dbReference type="GO" id="GO:0020037">
    <property type="term" value="F:heme binding"/>
    <property type="evidence" value="ECO:0007669"/>
    <property type="project" value="InterPro"/>
</dbReference>
<keyword evidence="6" id="KW-0408">Iron</keyword>
<dbReference type="RefSeq" id="XP_013401328.2">
    <property type="nucleotide sequence ID" value="XM_013545874.2"/>
</dbReference>
<proteinExistence type="inferred from homology"/>
<dbReference type="Pfam" id="PF00067">
    <property type="entry name" value="p450"/>
    <property type="match status" value="1"/>
</dbReference>
<keyword evidence="8" id="KW-1185">Reference proteome</keyword>
<dbReference type="InParanoid" id="A0A1S3ITB5"/>
<evidence type="ECO:0000256" key="1">
    <source>
        <dbReference type="ARBA" id="ARBA00001971"/>
    </source>
</evidence>
<dbReference type="InterPro" id="IPR001128">
    <property type="entry name" value="Cyt_P450"/>
</dbReference>
<dbReference type="AlphaFoldDB" id="A0A1S3ITB5"/>
<evidence type="ECO:0000256" key="5">
    <source>
        <dbReference type="ARBA" id="ARBA00023002"/>
    </source>
</evidence>
<dbReference type="Gene3D" id="1.10.630.10">
    <property type="entry name" value="Cytochrome P450"/>
    <property type="match status" value="1"/>
</dbReference>
<evidence type="ECO:0000256" key="4">
    <source>
        <dbReference type="ARBA" id="ARBA00022723"/>
    </source>
</evidence>
<dbReference type="PANTHER" id="PTHR24293">
    <property type="entry name" value="CYTOCHROME P450 FAMILY 46 SUBFAMILY A"/>
    <property type="match status" value="1"/>
</dbReference>